<feature type="signal peptide" evidence="2">
    <location>
        <begin position="1"/>
        <end position="19"/>
    </location>
</feature>
<evidence type="ECO:0000256" key="1">
    <source>
        <dbReference type="SAM" id="MobiDB-lite"/>
    </source>
</evidence>
<evidence type="ECO:0008006" key="7">
    <source>
        <dbReference type="Google" id="ProtNLM"/>
    </source>
</evidence>
<keyword evidence="6" id="KW-1185">Reference proteome</keyword>
<dbReference type="RefSeq" id="WP_106562377.1">
    <property type="nucleotide sequence ID" value="NZ_PYAU01000001.1"/>
</dbReference>
<dbReference type="OrthoDB" id="5122861at2"/>
<dbReference type="AlphaFoldDB" id="A0A2P8GTD0"/>
<feature type="region of interest" description="Disordered" evidence="1">
    <location>
        <begin position="25"/>
        <end position="67"/>
    </location>
</feature>
<name>A0A2P8GTD0_9MICO</name>
<evidence type="ECO:0000313" key="3">
    <source>
        <dbReference type="EMBL" id="PSL37202.1"/>
    </source>
</evidence>
<dbReference type="Proteomes" id="UP000241203">
    <property type="component" value="Unassembled WGS sequence"/>
</dbReference>
<evidence type="ECO:0000313" key="6">
    <source>
        <dbReference type="Proteomes" id="UP000268291"/>
    </source>
</evidence>
<dbReference type="Proteomes" id="UP000268291">
    <property type="component" value="Unassembled WGS sequence"/>
</dbReference>
<feature type="chain" id="PRO_5039650489" description="Ig-like domain-containing protein" evidence="2">
    <location>
        <begin position="20"/>
        <end position="151"/>
    </location>
</feature>
<evidence type="ECO:0000256" key="2">
    <source>
        <dbReference type="SAM" id="SignalP"/>
    </source>
</evidence>
<dbReference type="PROSITE" id="PS51257">
    <property type="entry name" value="PROKAR_LIPOPROTEIN"/>
    <property type="match status" value="1"/>
</dbReference>
<sequence length="151" mass="15213">MDKRTMLVIPALAAMLALAGCGNGTAGTASTNSPTPSATSPAPTPSATPTATPTATPSSTAPAPGASWTGETAYAACVAYHREKTAADGFDPDASTWNAYNPEVARQNGEQWIVDLIGKVKGEDGTTYDGVFSCLVTGTPAAPSVEEYTAG</sequence>
<keyword evidence="2" id="KW-0732">Signal</keyword>
<protein>
    <recommendedName>
        <fullName evidence="7">Ig-like domain-containing protein</fullName>
    </recommendedName>
</protein>
<evidence type="ECO:0000313" key="4">
    <source>
        <dbReference type="EMBL" id="RUQ84539.1"/>
    </source>
</evidence>
<proteinExistence type="predicted"/>
<dbReference type="EMBL" id="RZGY01000002">
    <property type="protein sequence ID" value="RUQ84539.1"/>
    <property type="molecule type" value="Genomic_DNA"/>
</dbReference>
<reference evidence="3 5" key="1">
    <citation type="submission" date="2018-03" db="EMBL/GenBank/DDBJ databases">
        <title>Genomic Encyclopedia of Archaeal and Bacterial Type Strains, Phase II (KMG-II): from individual species to whole genera.</title>
        <authorList>
            <person name="Goeker M."/>
        </authorList>
    </citation>
    <scope>NUCLEOTIDE SEQUENCE [LARGE SCALE GENOMIC DNA]</scope>
    <source>
        <strain evidence="3 5">DSM 21548</strain>
    </source>
</reference>
<evidence type="ECO:0000313" key="5">
    <source>
        <dbReference type="Proteomes" id="UP000241203"/>
    </source>
</evidence>
<accession>A0A2P8GTD0</accession>
<gene>
    <name evidence="3" type="ORF">CLV49_0809</name>
    <name evidence="4" type="ORF">ELQ93_13065</name>
</gene>
<organism evidence="3 5">
    <name type="scientific">Labedella gwakjiensis</name>
    <dbReference type="NCBI Taxonomy" id="390269"/>
    <lineage>
        <taxon>Bacteria</taxon>
        <taxon>Bacillati</taxon>
        <taxon>Actinomycetota</taxon>
        <taxon>Actinomycetes</taxon>
        <taxon>Micrococcales</taxon>
        <taxon>Microbacteriaceae</taxon>
        <taxon>Labedella</taxon>
    </lineage>
</organism>
<reference evidence="4 6" key="2">
    <citation type="submission" date="2018-12" db="EMBL/GenBank/DDBJ databases">
        <authorList>
            <person name="hu s."/>
            <person name="Xu Y."/>
            <person name="Xu B."/>
            <person name="Li F."/>
        </authorList>
    </citation>
    <scope>NUCLEOTIDE SEQUENCE [LARGE SCALE GENOMIC DNA]</scope>
    <source>
        <strain evidence="4 6">KSW2-17</strain>
    </source>
</reference>
<feature type="compositionally biased region" description="Low complexity" evidence="1">
    <location>
        <begin position="26"/>
        <end position="67"/>
    </location>
</feature>
<comment type="caution">
    <text evidence="3">The sequence shown here is derived from an EMBL/GenBank/DDBJ whole genome shotgun (WGS) entry which is preliminary data.</text>
</comment>
<dbReference type="EMBL" id="PYAU01000001">
    <property type="protein sequence ID" value="PSL37202.1"/>
    <property type="molecule type" value="Genomic_DNA"/>
</dbReference>